<dbReference type="InterPro" id="IPR037522">
    <property type="entry name" value="HD_GYP_dom"/>
</dbReference>
<dbReference type="EMBL" id="CP054143">
    <property type="protein sequence ID" value="QKJ66641.1"/>
    <property type="molecule type" value="Genomic_DNA"/>
</dbReference>
<accession>A0A6M8SPK1</accession>
<evidence type="ECO:0000313" key="3">
    <source>
        <dbReference type="EMBL" id="QKJ66641.1"/>
    </source>
</evidence>
<organism evidence="3 4">
    <name type="scientific">Deefgea piscis</name>
    <dbReference type="NCBI Taxonomy" id="2739061"/>
    <lineage>
        <taxon>Bacteria</taxon>
        <taxon>Pseudomonadati</taxon>
        <taxon>Pseudomonadota</taxon>
        <taxon>Betaproteobacteria</taxon>
        <taxon>Neisseriales</taxon>
        <taxon>Chitinibacteraceae</taxon>
        <taxon>Deefgea</taxon>
    </lineage>
</organism>
<dbReference type="AlphaFoldDB" id="A0A6M8SPK1"/>
<name>A0A6M8SPK1_9NEIS</name>
<reference evidence="3 4" key="1">
    <citation type="submission" date="2020-05" db="EMBL/GenBank/DDBJ databases">
        <title>Complete genome sequence of Deefgea sp. D17.</title>
        <authorList>
            <person name="Bae J.-W."/>
            <person name="Han J.E."/>
        </authorList>
    </citation>
    <scope>NUCLEOTIDE SEQUENCE [LARGE SCALE GENOMIC DNA]</scope>
    <source>
        <strain evidence="3 4">D17</strain>
    </source>
</reference>
<dbReference type="RefSeq" id="WP_173533145.1">
    <property type="nucleotide sequence ID" value="NZ_CP054143.1"/>
</dbReference>
<dbReference type="GO" id="GO:0008081">
    <property type="term" value="F:phosphoric diester hydrolase activity"/>
    <property type="evidence" value="ECO:0007669"/>
    <property type="project" value="UniProtKB-ARBA"/>
</dbReference>
<dbReference type="Pfam" id="PF11871">
    <property type="entry name" value="DUF3391"/>
    <property type="match status" value="1"/>
</dbReference>
<dbReference type="CDD" id="cd00077">
    <property type="entry name" value="HDc"/>
    <property type="match status" value="1"/>
</dbReference>
<proteinExistence type="predicted"/>
<evidence type="ECO:0000259" key="2">
    <source>
        <dbReference type="PROSITE" id="PS51832"/>
    </source>
</evidence>
<dbReference type="Pfam" id="PF13487">
    <property type="entry name" value="HD_5"/>
    <property type="match status" value="1"/>
</dbReference>
<dbReference type="Gene3D" id="1.10.3210.10">
    <property type="entry name" value="Hypothetical protein af1432"/>
    <property type="match status" value="1"/>
</dbReference>
<dbReference type="PANTHER" id="PTHR43155:SF2">
    <property type="entry name" value="CYCLIC DI-GMP PHOSPHODIESTERASE PA4108"/>
    <property type="match status" value="1"/>
</dbReference>
<dbReference type="PANTHER" id="PTHR43155">
    <property type="entry name" value="CYCLIC DI-GMP PHOSPHODIESTERASE PA4108-RELATED"/>
    <property type="match status" value="1"/>
</dbReference>
<evidence type="ECO:0000313" key="4">
    <source>
        <dbReference type="Proteomes" id="UP000504844"/>
    </source>
</evidence>
<dbReference type="KEGG" id="dee:HQN60_07950"/>
<sequence>MEIRIPVVKLQLGQFVSELDRPWLDTPFLMQGFLIESRQQIELLHIHCEHITLDLNRSVGGIAQWTSLLTTTDQIESSRYQPHNPPTSDKAAAEQSHDRLNILRELRRLFSNWRQQSATSSNTPSALSTDIVIYDDTAAVEQEIKTASNSHQTAQRLVLSLMEAVRQDLQPRVEEINEVVSDLVGSIIRNPNALLWLTQLKDRDQYTYAHSIDSAVYLLAFGRHLGYPRAELQNLGMAGLMLDVGKMRLPPELLTRTGRYTPGEFMLMKTHVNHSLDILSQMEGIPIDVFDMVARHHERYDGSGYPLGLKAERIGMFASMAGIVDCFTALTSDRSYSNAKSAHEALQLMYKWSERYFHPALIEQFSQCVGIFHVGTLVELSTGEVGIVIGQNRVRRLKPKLLIILGPDKHPYAKPHTLDLITNPSLPSGLPINIRRELPRGAHQIDPREFFLE</sequence>
<protein>
    <submittedName>
        <fullName evidence="3">HD-GYP domain-containing protein</fullName>
    </submittedName>
</protein>
<dbReference type="PROSITE" id="PS51832">
    <property type="entry name" value="HD_GYP"/>
    <property type="match status" value="1"/>
</dbReference>
<feature type="domain" description="HD-GYP" evidence="2">
    <location>
        <begin position="185"/>
        <end position="381"/>
    </location>
</feature>
<keyword evidence="4" id="KW-1185">Reference proteome</keyword>
<gene>
    <name evidence="3" type="ORF">HQN60_07950</name>
</gene>
<dbReference type="InterPro" id="IPR021812">
    <property type="entry name" value="DUF3391"/>
</dbReference>
<feature type="region of interest" description="Disordered" evidence="1">
    <location>
        <begin position="76"/>
        <end position="95"/>
    </location>
</feature>
<dbReference type="SUPFAM" id="SSF109604">
    <property type="entry name" value="HD-domain/PDEase-like"/>
    <property type="match status" value="1"/>
</dbReference>
<dbReference type="InterPro" id="IPR003607">
    <property type="entry name" value="HD/PDEase_dom"/>
</dbReference>
<dbReference type="Proteomes" id="UP000504844">
    <property type="component" value="Chromosome"/>
</dbReference>
<evidence type="ECO:0000256" key="1">
    <source>
        <dbReference type="SAM" id="MobiDB-lite"/>
    </source>
</evidence>